<protein>
    <submittedName>
        <fullName evidence="1">Uncharacterized protein</fullName>
    </submittedName>
</protein>
<dbReference type="AlphaFoldDB" id="A0A7M5XM55"/>
<proteinExistence type="predicted"/>
<dbReference type="RefSeq" id="XP_066921170.1">
    <property type="nucleotide sequence ID" value="XM_067065069.1"/>
</dbReference>
<evidence type="ECO:0000313" key="1">
    <source>
        <dbReference type="EnsemblMetazoa" id="CLYHEMP023767.1"/>
    </source>
</evidence>
<dbReference type="EnsemblMetazoa" id="CLYHEMT023767.1">
    <property type="protein sequence ID" value="CLYHEMP023767.1"/>
    <property type="gene ID" value="CLYHEMG023767"/>
</dbReference>
<dbReference type="GeneID" id="136808540"/>
<reference evidence="1" key="1">
    <citation type="submission" date="2021-01" db="UniProtKB">
        <authorList>
            <consortium name="EnsemblMetazoa"/>
        </authorList>
    </citation>
    <scope>IDENTIFICATION</scope>
</reference>
<name>A0A7M5XM55_9CNID</name>
<evidence type="ECO:0000313" key="2">
    <source>
        <dbReference type="Proteomes" id="UP000594262"/>
    </source>
</evidence>
<keyword evidence="2" id="KW-1185">Reference proteome</keyword>
<dbReference type="Proteomes" id="UP000594262">
    <property type="component" value="Unplaced"/>
</dbReference>
<organism evidence="1 2">
    <name type="scientific">Clytia hemisphaerica</name>
    <dbReference type="NCBI Taxonomy" id="252671"/>
    <lineage>
        <taxon>Eukaryota</taxon>
        <taxon>Metazoa</taxon>
        <taxon>Cnidaria</taxon>
        <taxon>Hydrozoa</taxon>
        <taxon>Hydroidolina</taxon>
        <taxon>Leptothecata</taxon>
        <taxon>Obeliida</taxon>
        <taxon>Clytiidae</taxon>
        <taxon>Clytia</taxon>
    </lineage>
</organism>
<sequence length="641" mass="74022">MEFDYTEQHEEIETITPMKGRTNFLRSFKHKIQKSLFCSHSNKPHKVKSLEPYTPVDRNQNIFKDERFPNHPNNKDYYESLRRREGQKRFYSYSVQSSYRARSCIVPHDFSQSEPPLIRTRPFSCSDTSYFKKVTFEDDDEDPFTKSTGDLEIPVIRLQFADDTDFSGDDLFHKPPEYPETDSEDFFQSLKRRERMIKAKSEENLLSASKKKVQIQSREITKEIIGYVESPPYFLPISTHSDQNGIFRYIPIDNSHFENDSENESNTSIADDFLPTNYEESDLYETSETEDDVSLFDEEILVPIKSSQLLVSNTSPPHLLKPKNLYNSVVRSRYVDKMNVIEESECEEIIENTCIVPVISRDIPTTRSANVTFYCLTSFSRFTENEAKDSCQKVVVESSIIPRNEYQKFEVPELEDSFVSDWLTDRPNQPFKLTEQSVIVSDWSKEKEASQCSLTGEPLALEWANETQLSEDENSSECSINSEDSDKPFYEQNEFKFTMNDFQSIFCGMRVISEKGIQIPNFPATVNKSPIGMIKPSQKTRYGPNSLLIEIQKKDSVESNTSKDLPCIQTFCVYENPNEAEKNGKEAIGESIKTKTSSGISLELYDGKVLKSKDGDEDSRTISHRSAHNEDDLKIKVQYNY</sequence>
<accession>A0A7M5XM55</accession>